<accession>A0ABQ9GAY3</accession>
<proteinExistence type="predicted"/>
<organism evidence="2 3">
    <name type="scientific">Dryococelus australis</name>
    <dbReference type="NCBI Taxonomy" id="614101"/>
    <lineage>
        <taxon>Eukaryota</taxon>
        <taxon>Metazoa</taxon>
        <taxon>Ecdysozoa</taxon>
        <taxon>Arthropoda</taxon>
        <taxon>Hexapoda</taxon>
        <taxon>Insecta</taxon>
        <taxon>Pterygota</taxon>
        <taxon>Neoptera</taxon>
        <taxon>Polyneoptera</taxon>
        <taxon>Phasmatodea</taxon>
        <taxon>Verophasmatodea</taxon>
        <taxon>Anareolatae</taxon>
        <taxon>Phasmatidae</taxon>
        <taxon>Eurycanthinae</taxon>
        <taxon>Dryococelus</taxon>
    </lineage>
</organism>
<protein>
    <submittedName>
        <fullName evidence="2">Uncharacterized protein</fullName>
    </submittedName>
</protein>
<reference evidence="2 3" key="1">
    <citation type="submission" date="2023-02" db="EMBL/GenBank/DDBJ databases">
        <title>LHISI_Scaffold_Assembly.</title>
        <authorList>
            <person name="Stuart O.P."/>
            <person name="Cleave R."/>
            <person name="Magrath M.J.L."/>
            <person name="Mikheyev A.S."/>
        </authorList>
    </citation>
    <scope>NUCLEOTIDE SEQUENCE [LARGE SCALE GENOMIC DNA]</scope>
    <source>
        <strain evidence="2">Daus_M_001</strain>
        <tissue evidence="2">Leg muscle</tissue>
    </source>
</reference>
<evidence type="ECO:0000313" key="3">
    <source>
        <dbReference type="Proteomes" id="UP001159363"/>
    </source>
</evidence>
<dbReference type="Proteomes" id="UP001159363">
    <property type="component" value="Chromosome 12"/>
</dbReference>
<feature type="region of interest" description="Disordered" evidence="1">
    <location>
        <begin position="116"/>
        <end position="138"/>
    </location>
</feature>
<keyword evidence="3" id="KW-1185">Reference proteome</keyword>
<sequence>MRVIEVSLEQCRNERGGTAYPRENSSTSGIVRHDMALAINCFVMVSSTPVCPALKSLNCEGNLSREPLLKGAAVAERLACPPPTKAIRAPFRPGHCAISHPAGRCRWSAGLLGDLPPHPTPHSGAAPYPPQKRSSALKTSITTPTVVENRFLSARGRGTGAREPASAVFKFPFLSGSFKISPFHPQNFRFSLGKAAIRPVTKTSRRKALEGFGRLVSRGRGSGWHIGFIGTGYAKSIHGIRDRSRRRPSAILRFSRWSLGSDARRQRQALFTIERCALTPAAGDTDRAAICYPDRKIANEMFKTNEMQEKGKSKMVAPDHPIPTPELRPLSQNLHYISTDIQLQSPFKQSYTRELQAGAMQCQPQCSKSDTDRLVEWYKNPHNTNDHVCFKWVILARHVEGEHPERIDNCYHELEIKFDFSGLELPTPLHEIND</sequence>
<dbReference type="EMBL" id="JARBHB010000013">
    <property type="protein sequence ID" value="KAJ8869572.1"/>
    <property type="molecule type" value="Genomic_DNA"/>
</dbReference>
<evidence type="ECO:0000313" key="2">
    <source>
        <dbReference type="EMBL" id="KAJ8869572.1"/>
    </source>
</evidence>
<gene>
    <name evidence="2" type="ORF">PR048_028563</name>
</gene>
<comment type="caution">
    <text evidence="2">The sequence shown here is derived from an EMBL/GenBank/DDBJ whole genome shotgun (WGS) entry which is preliminary data.</text>
</comment>
<evidence type="ECO:0000256" key="1">
    <source>
        <dbReference type="SAM" id="MobiDB-lite"/>
    </source>
</evidence>
<name>A0ABQ9GAY3_9NEOP</name>